<dbReference type="STRING" id="1844972.A7K91_13140"/>
<evidence type="ECO:0000313" key="3">
    <source>
        <dbReference type="EMBL" id="OBR64436.1"/>
    </source>
</evidence>
<gene>
    <name evidence="3" type="ORF">A7K91_13140</name>
</gene>
<feature type="transmembrane region" description="Helical" evidence="1">
    <location>
        <begin position="478"/>
        <end position="495"/>
    </location>
</feature>
<dbReference type="OrthoDB" id="2675631at2"/>
<keyword evidence="1" id="KW-0812">Transmembrane</keyword>
<evidence type="ECO:0000259" key="2">
    <source>
        <dbReference type="Pfam" id="PF02517"/>
    </source>
</evidence>
<feature type="transmembrane region" description="Helical" evidence="1">
    <location>
        <begin position="259"/>
        <end position="276"/>
    </location>
</feature>
<dbReference type="AlphaFoldDB" id="A0A1A5YFM8"/>
<comment type="caution">
    <text evidence="3">The sequence shown here is derived from an EMBL/GenBank/DDBJ whole genome shotgun (WGS) entry which is preliminary data.</text>
</comment>
<evidence type="ECO:0000256" key="1">
    <source>
        <dbReference type="SAM" id="Phobius"/>
    </source>
</evidence>
<reference evidence="3 4" key="1">
    <citation type="submission" date="2016-05" db="EMBL/GenBank/DDBJ databases">
        <title>Paenibacillus oryzae. sp. nov., isolated from the rice root.</title>
        <authorList>
            <person name="Zhang J."/>
            <person name="Zhang X."/>
        </authorList>
    </citation>
    <scope>NUCLEOTIDE SEQUENCE [LARGE SCALE GENOMIC DNA]</scope>
    <source>
        <strain evidence="3 4">1DrF-4</strain>
    </source>
</reference>
<feature type="transmembrane region" description="Helical" evidence="1">
    <location>
        <begin position="501"/>
        <end position="518"/>
    </location>
</feature>
<dbReference type="InterPro" id="IPR003675">
    <property type="entry name" value="Rce1/LyrA-like_dom"/>
</dbReference>
<dbReference type="Pfam" id="PF02517">
    <property type="entry name" value="Rce1-like"/>
    <property type="match status" value="1"/>
</dbReference>
<feature type="transmembrane region" description="Helical" evidence="1">
    <location>
        <begin position="428"/>
        <end position="448"/>
    </location>
</feature>
<sequence length="546" mass="60615">MERQLINAGEWRRYWLAALLLTAVFMVIEIYPLVKSVSNHPYQNKVISKAEAAEAAITFANGETGLSFEASRVLHQTNKLLNGYLSKEKLLETYEAKYGARYPADTFQVNLDQKDGRGYGFVYVHMYTGEIAAWKLDISRDGQLSDEAQVLAALTDKLRSRDIDPGSLTLEGRNTWQVAGASIGKASLSIKAVAQENNGSISVVEFKPEFKAPQDYISYVTKQDNLAKWLTGVGYVLFSIILGILAIVYSILYRKHTSFKYGILLTVVFFVAYLIMNLNMLDGGYAASGETRLPQGFGMITLVVTILLAIPMVGSVYVSIVGGDGLWRSQGRDLWPRPSAPGFGDYVWRSVGLSYLFALGMLGLQPLLFKALELAIGTWSTTDVMMSPYNMGVLWLMPVLAWAAAISEEAVFRFFGIGLLRKWFRHTFAATIIPTIVWSLGHVMYPFYPSTTRLFELMVIGLIFSFIFVRYGFITAMFTHAIFNSIAVASSLYLIGSAANIISATFFIVLPVIIAWVLREWNKRAVRKGPPSIAANQYAGGPQAPQ</sequence>
<dbReference type="GO" id="GO:0004175">
    <property type="term" value="F:endopeptidase activity"/>
    <property type="evidence" value="ECO:0007669"/>
    <property type="project" value="UniProtKB-ARBA"/>
</dbReference>
<feature type="transmembrane region" description="Helical" evidence="1">
    <location>
        <begin position="296"/>
        <end position="326"/>
    </location>
</feature>
<feature type="transmembrane region" description="Helical" evidence="1">
    <location>
        <begin position="346"/>
        <end position="369"/>
    </location>
</feature>
<feature type="transmembrane region" description="Helical" evidence="1">
    <location>
        <begin position="14"/>
        <end position="34"/>
    </location>
</feature>
<evidence type="ECO:0000313" key="4">
    <source>
        <dbReference type="Proteomes" id="UP000092024"/>
    </source>
</evidence>
<dbReference type="EMBL" id="LYPA01000065">
    <property type="protein sequence ID" value="OBR64436.1"/>
    <property type="molecule type" value="Genomic_DNA"/>
</dbReference>
<name>A0A1A5YFM8_9BACL</name>
<dbReference type="GO" id="GO:0080120">
    <property type="term" value="P:CAAX-box protein maturation"/>
    <property type="evidence" value="ECO:0007669"/>
    <property type="project" value="UniProtKB-ARBA"/>
</dbReference>
<organism evidence="3 4">
    <name type="scientific">Paenibacillus oryzae</name>
    <dbReference type="NCBI Taxonomy" id="1844972"/>
    <lineage>
        <taxon>Bacteria</taxon>
        <taxon>Bacillati</taxon>
        <taxon>Bacillota</taxon>
        <taxon>Bacilli</taxon>
        <taxon>Bacillales</taxon>
        <taxon>Paenibacillaceae</taxon>
        <taxon>Paenibacillus</taxon>
    </lineage>
</organism>
<protein>
    <recommendedName>
        <fullName evidence="2">CAAX prenyl protease 2/Lysostaphin resistance protein A-like domain-containing protein</fullName>
    </recommendedName>
</protein>
<accession>A0A1A5YFM8</accession>
<feature type="transmembrane region" description="Helical" evidence="1">
    <location>
        <begin position="229"/>
        <end position="252"/>
    </location>
</feature>
<dbReference type="RefSeq" id="WP_068685094.1">
    <property type="nucleotide sequence ID" value="NZ_LYPA01000065.1"/>
</dbReference>
<keyword evidence="4" id="KW-1185">Reference proteome</keyword>
<keyword evidence="1" id="KW-0472">Membrane</keyword>
<proteinExistence type="predicted"/>
<feature type="transmembrane region" description="Helical" evidence="1">
    <location>
        <begin position="389"/>
        <end position="407"/>
    </location>
</feature>
<dbReference type="Proteomes" id="UP000092024">
    <property type="component" value="Unassembled WGS sequence"/>
</dbReference>
<feature type="domain" description="CAAX prenyl protease 2/Lysostaphin resistance protein A-like" evidence="2">
    <location>
        <begin position="393"/>
        <end position="485"/>
    </location>
</feature>
<feature type="transmembrane region" description="Helical" evidence="1">
    <location>
        <begin position="454"/>
        <end position="471"/>
    </location>
</feature>
<keyword evidence="1" id="KW-1133">Transmembrane helix</keyword>